<dbReference type="OrthoDB" id="2542372at2"/>
<evidence type="ECO:0000256" key="4">
    <source>
        <dbReference type="ARBA" id="ARBA00022989"/>
    </source>
</evidence>
<feature type="transmembrane region" description="Helical" evidence="6">
    <location>
        <begin position="44"/>
        <end position="71"/>
    </location>
</feature>
<name>A0A4V3DIV0_9GAMM</name>
<evidence type="ECO:0000256" key="1">
    <source>
        <dbReference type="ARBA" id="ARBA00004651"/>
    </source>
</evidence>
<dbReference type="Proteomes" id="UP000295724">
    <property type="component" value="Unassembled WGS sequence"/>
</dbReference>
<organism evidence="7 8">
    <name type="scientific">Marinicella litoralis</name>
    <dbReference type="NCBI Taxonomy" id="644220"/>
    <lineage>
        <taxon>Bacteria</taxon>
        <taxon>Pseudomonadati</taxon>
        <taxon>Pseudomonadota</taxon>
        <taxon>Gammaproteobacteria</taxon>
        <taxon>Lysobacterales</taxon>
        <taxon>Marinicellaceae</taxon>
        <taxon>Marinicella</taxon>
    </lineage>
</organism>
<feature type="transmembrane region" description="Helical" evidence="6">
    <location>
        <begin position="124"/>
        <end position="145"/>
    </location>
</feature>
<dbReference type="Pfam" id="PF03706">
    <property type="entry name" value="LPG_synthase_TM"/>
    <property type="match status" value="1"/>
</dbReference>
<keyword evidence="5 6" id="KW-0472">Membrane</keyword>
<evidence type="ECO:0000256" key="3">
    <source>
        <dbReference type="ARBA" id="ARBA00022692"/>
    </source>
</evidence>
<feature type="transmembrane region" description="Helical" evidence="6">
    <location>
        <begin position="157"/>
        <end position="175"/>
    </location>
</feature>
<evidence type="ECO:0000256" key="2">
    <source>
        <dbReference type="ARBA" id="ARBA00022475"/>
    </source>
</evidence>
<evidence type="ECO:0000313" key="8">
    <source>
        <dbReference type="Proteomes" id="UP000295724"/>
    </source>
</evidence>
<comment type="subcellular location">
    <subcellularLocation>
        <location evidence="1">Cell membrane</location>
        <topology evidence="1">Multi-pass membrane protein</topology>
    </subcellularLocation>
</comment>
<evidence type="ECO:0000256" key="5">
    <source>
        <dbReference type="ARBA" id="ARBA00023136"/>
    </source>
</evidence>
<dbReference type="RefSeq" id="WP_099018104.1">
    <property type="nucleotide sequence ID" value="NZ_NIHB01000001.1"/>
</dbReference>
<dbReference type="EMBL" id="SNZB01000001">
    <property type="protein sequence ID" value="TDR23241.1"/>
    <property type="molecule type" value="Genomic_DNA"/>
</dbReference>
<keyword evidence="4 6" id="KW-1133">Transmembrane helix</keyword>
<evidence type="ECO:0000256" key="6">
    <source>
        <dbReference type="SAM" id="Phobius"/>
    </source>
</evidence>
<dbReference type="AlphaFoldDB" id="A0A4V3DIV0"/>
<feature type="transmembrane region" description="Helical" evidence="6">
    <location>
        <begin position="265"/>
        <end position="288"/>
    </location>
</feature>
<feature type="transmembrane region" description="Helical" evidence="6">
    <location>
        <begin position="12"/>
        <end position="32"/>
    </location>
</feature>
<sequence>MRKISYTTAAKTLGLMLTLASLYYLGQSLFQYSEDVLSVLNQPAFMAIFVIGVIIYALTFLIVVISWYIQLHQKCPHLRFAELFKIVGISQIAKYLPGNVFHIASRFYMAKKRDIKASVITSSLIFETILIIISALLVGSIFFFLHSFPIINIEINYIYWSLFLFISTLVMLYYLNKKENVLELISGYRIVSILTLFVGSHFLLGTIVFIENHLLFSGDSSLFVLTSMLALSFVVGYVTPGSPGGIGIREFVFVKLAVAELDEGVALSLILSLRLISVCGDLLIYLIALKFNRRPGI</sequence>
<accession>A0A4V3DIV0</accession>
<keyword evidence="3 6" id="KW-0812">Transmembrane</keyword>
<evidence type="ECO:0000313" key="7">
    <source>
        <dbReference type="EMBL" id="TDR23241.1"/>
    </source>
</evidence>
<keyword evidence="8" id="KW-1185">Reference proteome</keyword>
<comment type="caution">
    <text evidence="7">The sequence shown here is derived from an EMBL/GenBank/DDBJ whole genome shotgun (WGS) entry which is preliminary data.</text>
</comment>
<protein>
    <submittedName>
        <fullName evidence="7">Lysylphosphatidylglycerol synthase-like protein</fullName>
    </submittedName>
</protein>
<gene>
    <name evidence="7" type="ORF">C8D91_0101</name>
</gene>
<dbReference type="InterPro" id="IPR022791">
    <property type="entry name" value="L-PG_synthase/AglD"/>
</dbReference>
<feature type="transmembrane region" description="Helical" evidence="6">
    <location>
        <begin position="222"/>
        <end position="239"/>
    </location>
</feature>
<proteinExistence type="predicted"/>
<feature type="transmembrane region" description="Helical" evidence="6">
    <location>
        <begin position="187"/>
        <end position="210"/>
    </location>
</feature>
<dbReference type="GO" id="GO:0005886">
    <property type="term" value="C:plasma membrane"/>
    <property type="evidence" value="ECO:0007669"/>
    <property type="project" value="UniProtKB-SubCell"/>
</dbReference>
<keyword evidence="2" id="KW-1003">Cell membrane</keyword>
<reference evidence="7 8" key="1">
    <citation type="submission" date="2019-03" db="EMBL/GenBank/DDBJ databases">
        <title>Genomic Encyclopedia of Type Strains, Phase IV (KMG-IV): sequencing the most valuable type-strain genomes for metagenomic binning, comparative biology and taxonomic classification.</title>
        <authorList>
            <person name="Goeker M."/>
        </authorList>
    </citation>
    <scope>NUCLEOTIDE SEQUENCE [LARGE SCALE GENOMIC DNA]</scope>
    <source>
        <strain evidence="7 8">DSM 25488</strain>
    </source>
</reference>